<dbReference type="SMART" id="SM00530">
    <property type="entry name" value="HTH_XRE"/>
    <property type="match status" value="1"/>
</dbReference>
<comment type="caution">
    <text evidence="3">The sequence shown here is derived from an EMBL/GenBank/DDBJ whole genome shotgun (WGS) entry which is preliminary data.</text>
</comment>
<gene>
    <name evidence="3" type="ORF">FEZ33_00535</name>
</gene>
<dbReference type="Proteomes" id="UP000306420">
    <property type="component" value="Unassembled WGS sequence"/>
</dbReference>
<dbReference type="OrthoDB" id="2322940at2"/>
<dbReference type="AlphaFoldDB" id="A0A5R9EHD4"/>
<dbReference type="Pfam" id="PF01381">
    <property type="entry name" value="HTH_3"/>
    <property type="match status" value="1"/>
</dbReference>
<dbReference type="GO" id="GO:0003677">
    <property type="term" value="F:DNA binding"/>
    <property type="evidence" value="ECO:0007669"/>
    <property type="project" value="UniProtKB-KW"/>
</dbReference>
<sequence>MEVDNAKLDFAVRLAEQRKKAGMTQEELAKKIGKPQSTISRIETGEMNPTIELIIEISIGLDKQLSVEFK</sequence>
<dbReference type="Gene3D" id="1.10.260.40">
    <property type="entry name" value="lambda repressor-like DNA-binding domains"/>
    <property type="match status" value="1"/>
</dbReference>
<dbReference type="SUPFAM" id="SSF47413">
    <property type="entry name" value="lambda repressor-like DNA-binding domains"/>
    <property type="match status" value="1"/>
</dbReference>
<dbReference type="PANTHER" id="PTHR46558">
    <property type="entry name" value="TRACRIPTIONAL REGULATORY PROTEIN-RELATED-RELATED"/>
    <property type="match status" value="1"/>
</dbReference>
<organism evidence="3 4">
    <name type="scientific">Ruoffia tabacinasalis</name>
    <dbReference type="NCBI Taxonomy" id="87458"/>
    <lineage>
        <taxon>Bacteria</taxon>
        <taxon>Bacillati</taxon>
        <taxon>Bacillota</taxon>
        <taxon>Bacilli</taxon>
        <taxon>Lactobacillales</taxon>
        <taxon>Aerococcaceae</taxon>
        <taxon>Ruoffia</taxon>
    </lineage>
</organism>
<feature type="domain" description="HTH cro/C1-type" evidence="2">
    <location>
        <begin position="14"/>
        <end position="69"/>
    </location>
</feature>
<reference evidence="3 4" key="1">
    <citation type="submission" date="2019-05" db="EMBL/GenBank/DDBJ databases">
        <title>The metagenome of a microbial culture collection derived from dairy environment covers the genomic content of the human microbiome.</title>
        <authorList>
            <person name="Roder T."/>
            <person name="Wuthrich D."/>
            <person name="Sattari Z."/>
            <person name="Von Ah U."/>
            <person name="Bar C."/>
            <person name="Ronchi F."/>
            <person name="Macpherson A.J."/>
            <person name="Ganal-Vonarburg S.C."/>
            <person name="Bruggmann R."/>
            <person name="Vergeres G."/>
        </authorList>
    </citation>
    <scope>NUCLEOTIDE SEQUENCE [LARGE SCALE GENOMIC DNA]</scope>
    <source>
        <strain evidence="3 4">FAM 24227</strain>
    </source>
</reference>
<protein>
    <submittedName>
        <fullName evidence="3">Helix-turn-helix transcriptional regulator</fullName>
    </submittedName>
</protein>
<evidence type="ECO:0000313" key="3">
    <source>
        <dbReference type="EMBL" id="TLQ49590.1"/>
    </source>
</evidence>
<dbReference type="EMBL" id="VBSP01000001">
    <property type="protein sequence ID" value="TLQ49590.1"/>
    <property type="molecule type" value="Genomic_DNA"/>
</dbReference>
<dbReference type="InterPro" id="IPR001387">
    <property type="entry name" value="Cro/C1-type_HTH"/>
</dbReference>
<proteinExistence type="predicted"/>
<dbReference type="PANTHER" id="PTHR46558:SF11">
    <property type="entry name" value="HTH-TYPE TRANSCRIPTIONAL REGULATOR XRE"/>
    <property type="match status" value="1"/>
</dbReference>
<keyword evidence="1" id="KW-0238">DNA-binding</keyword>
<accession>A0A5R9EHD4</accession>
<dbReference type="CDD" id="cd00093">
    <property type="entry name" value="HTH_XRE"/>
    <property type="match status" value="1"/>
</dbReference>
<evidence type="ECO:0000313" key="4">
    <source>
        <dbReference type="Proteomes" id="UP000306420"/>
    </source>
</evidence>
<evidence type="ECO:0000259" key="2">
    <source>
        <dbReference type="PROSITE" id="PS50943"/>
    </source>
</evidence>
<dbReference type="InterPro" id="IPR010982">
    <property type="entry name" value="Lambda_DNA-bd_dom_sf"/>
</dbReference>
<dbReference type="PROSITE" id="PS50943">
    <property type="entry name" value="HTH_CROC1"/>
    <property type="match status" value="1"/>
</dbReference>
<evidence type="ECO:0000256" key="1">
    <source>
        <dbReference type="ARBA" id="ARBA00023125"/>
    </source>
</evidence>
<name>A0A5R9EHD4_9LACT</name>